<feature type="compositionally biased region" description="Low complexity" evidence="1">
    <location>
        <begin position="857"/>
        <end position="867"/>
    </location>
</feature>
<feature type="region of interest" description="Disordered" evidence="1">
    <location>
        <begin position="493"/>
        <end position="580"/>
    </location>
</feature>
<reference evidence="2" key="1">
    <citation type="journal article" date="2014" name="Int. J. Syst. Evol. Microbiol.">
        <title>Complete genome sequence of Corynebacterium casei LMG S-19264T (=DSM 44701T), isolated from a smear-ripened cheese.</title>
        <authorList>
            <consortium name="US DOE Joint Genome Institute (JGI-PGF)"/>
            <person name="Walter F."/>
            <person name="Albersmeier A."/>
            <person name="Kalinowski J."/>
            <person name="Ruckert C."/>
        </authorList>
    </citation>
    <scope>NUCLEOTIDE SEQUENCE</scope>
    <source>
        <strain evidence="2">CGMCC 4.5737</strain>
    </source>
</reference>
<feature type="region of interest" description="Disordered" evidence="1">
    <location>
        <begin position="369"/>
        <end position="452"/>
    </location>
</feature>
<dbReference type="EMBL" id="BMMK01000009">
    <property type="protein sequence ID" value="GGM51464.1"/>
    <property type="molecule type" value="Genomic_DNA"/>
</dbReference>
<dbReference type="Proteomes" id="UP000637578">
    <property type="component" value="Unassembled WGS sequence"/>
</dbReference>
<gene>
    <name evidence="2" type="ORF">GCM10012275_22950</name>
</gene>
<dbReference type="Gene3D" id="1.10.287.1060">
    <property type="entry name" value="ESAT-6-like"/>
    <property type="match status" value="1"/>
</dbReference>
<name>A0A8J3CAN2_9PSEU</name>
<feature type="region of interest" description="Disordered" evidence="1">
    <location>
        <begin position="607"/>
        <end position="935"/>
    </location>
</feature>
<dbReference type="SUPFAM" id="SSF140453">
    <property type="entry name" value="EsxAB dimer-like"/>
    <property type="match status" value="1"/>
</dbReference>
<accession>A0A8J3CAN2</accession>
<organism evidence="2 3">
    <name type="scientific">Longimycelium tulufanense</name>
    <dbReference type="NCBI Taxonomy" id="907463"/>
    <lineage>
        <taxon>Bacteria</taxon>
        <taxon>Bacillati</taxon>
        <taxon>Actinomycetota</taxon>
        <taxon>Actinomycetes</taxon>
        <taxon>Pseudonocardiales</taxon>
        <taxon>Pseudonocardiaceae</taxon>
        <taxon>Longimycelium</taxon>
    </lineage>
</organism>
<feature type="compositionally biased region" description="Basic and acidic residues" evidence="1">
    <location>
        <begin position="87"/>
        <end position="118"/>
    </location>
</feature>
<feature type="compositionally biased region" description="Low complexity" evidence="1">
    <location>
        <begin position="759"/>
        <end position="793"/>
    </location>
</feature>
<dbReference type="InterPro" id="IPR010310">
    <property type="entry name" value="T7SS_ESAT-6-like"/>
</dbReference>
<comment type="caution">
    <text evidence="2">The sequence shown here is derived from an EMBL/GenBank/DDBJ whole genome shotgun (WGS) entry which is preliminary data.</text>
</comment>
<feature type="region of interest" description="Disordered" evidence="1">
    <location>
        <begin position="87"/>
        <end position="129"/>
    </location>
</feature>
<dbReference type="RefSeq" id="WP_189056795.1">
    <property type="nucleotide sequence ID" value="NZ_BMMK01000009.1"/>
</dbReference>
<feature type="compositionally biased region" description="Low complexity" evidence="1">
    <location>
        <begin position="831"/>
        <end position="850"/>
    </location>
</feature>
<feature type="compositionally biased region" description="Basic and acidic residues" evidence="1">
    <location>
        <begin position="443"/>
        <end position="452"/>
    </location>
</feature>
<proteinExistence type="predicted"/>
<feature type="compositionally biased region" description="Gly residues" evidence="1">
    <location>
        <begin position="399"/>
        <end position="436"/>
    </location>
</feature>
<dbReference type="Pfam" id="PF06013">
    <property type="entry name" value="WXG100"/>
    <property type="match status" value="1"/>
</dbReference>
<feature type="compositionally biased region" description="Gly residues" evidence="1">
    <location>
        <begin position="794"/>
        <end position="818"/>
    </location>
</feature>
<evidence type="ECO:0000313" key="3">
    <source>
        <dbReference type="Proteomes" id="UP000637578"/>
    </source>
</evidence>
<keyword evidence="3" id="KW-1185">Reference proteome</keyword>
<reference evidence="2" key="2">
    <citation type="submission" date="2020-09" db="EMBL/GenBank/DDBJ databases">
        <authorList>
            <person name="Sun Q."/>
            <person name="Zhou Y."/>
        </authorList>
    </citation>
    <scope>NUCLEOTIDE SEQUENCE</scope>
    <source>
        <strain evidence="2">CGMCC 4.5737</strain>
    </source>
</reference>
<evidence type="ECO:0000313" key="2">
    <source>
        <dbReference type="EMBL" id="GGM51464.1"/>
    </source>
</evidence>
<evidence type="ECO:0000256" key="1">
    <source>
        <dbReference type="SAM" id="MobiDB-lite"/>
    </source>
</evidence>
<feature type="compositionally biased region" description="Polar residues" evidence="1">
    <location>
        <begin position="648"/>
        <end position="657"/>
    </location>
</feature>
<protein>
    <recommendedName>
        <fullName evidence="4">WXG100 family type VII secretion target</fullName>
    </recommendedName>
</protein>
<sequence length="935" mass="96782">MADVPSWDDIKKVLDSPDVPADQKKALVLACVSADDWSMFGNSDEVERYANQYDVGYWGGQWQQFKDIIGDDDRDERLKNAYSIAKKSADKGAEANRQHQEEVSQGKAALEDSDRRSADGSAGAKNSDELLDVGKPGLRYFDNFLPLYEKIPGYLKNPPKDAGNLGKDYVHQRYDEQRGIDFTRFDHDANELSQAASTARQQHTDMANKLSGLWGHWTGGASEKAQEFFADFAKKVDKHIQNMNDSAGAIRVATHAVAQQIRTKARWMLDSIKEVNTVGGKSAAQIADIIEAAKGNTDDALVRRVCGYFGIEIDDGCGDDDTYKNKVGQKASEWTETVFAADVEGKYKGFYETCEATKKAVDESWNGMNKIVGSDENPFTSQGEGGGSEPRPAGDDKGSGGQQGGTGNVPGAGTGGGAGGGGAGGGVGGGGAGGGVPNMPKFETPKPPEALKPEDLVGKPEEFMPKPGEQPSGMVGLVDPVKQEGVTIDDHGRRITVSSPDGQGGVKITVEGPDGKPKTYDIDFGPGGQSGTDPLGLGQRSGDQLARSMDLRPEDALQPGAPPMPYPAPESGSAGIGVPGAMPQGDVEQILRPGPDGKALIEDGGMTITAEHPPGQPDRLTVTVDAGDGSQPTKYALDFDETGEGRPSATTGPQSHGPTGGPVLGVAGSGERLGPQPGREFAPQTEEPVARPTYAAPEDFRPQQPYPQYDVGVAHPQGDPRVTPAAAAWQQGPVPPTPPHQGGWQPAGPGGDVPPQPAHPQAGGPAPTTPAATNPAPAGFPSAPDYGYGSSDYGTGGHPTGHGNPGGGYGSVGYGPGGYSEMPGSPWSQRGPDPAGAPGGLASTSAPQAGEAGGAGLAAMPDHQAPAGGAGHGGQAGMTGGGMPMMGGMAGAGGQNSEQERGGNRWNTPGQLFSDEEQSAVHRMRGVLGEDNRDK</sequence>
<dbReference type="AlphaFoldDB" id="A0A8J3CAN2"/>
<dbReference type="InterPro" id="IPR036689">
    <property type="entry name" value="ESAT-6-like_sf"/>
</dbReference>
<evidence type="ECO:0008006" key="4">
    <source>
        <dbReference type="Google" id="ProtNLM"/>
    </source>
</evidence>
<feature type="compositionally biased region" description="Gly residues" evidence="1">
    <location>
        <begin position="868"/>
        <end position="894"/>
    </location>
</feature>